<name>A0A914QNV6_9BILA</name>
<evidence type="ECO:0000313" key="2">
    <source>
        <dbReference type="WBParaSite" id="PDA_v2.g5470.t1"/>
    </source>
</evidence>
<proteinExistence type="predicted"/>
<protein>
    <submittedName>
        <fullName evidence="2">Uncharacterized protein</fullName>
    </submittedName>
</protein>
<sequence>MNTKRYFFKFYCTILERTYLTALKGKKIAGELVQLTDQVVVKVAVVELAGAEQNIVNISKKEFEDLLMVNRQELGRFSPIFPNITERDKMIAVGPLLLDLCRAGKYEPFVNKLFN</sequence>
<dbReference type="AlphaFoldDB" id="A0A914QNV6"/>
<reference evidence="2" key="1">
    <citation type="submission" date="2022-11" db="UniProtKB">
        <authorList>
            <consortium name="WormBaseParasite"/>
        </authorList>
    </citation>
    <scope>IDENTIFICATION</scope>
</reference>
<keyword evidence="1" id="KW-1185">Reference proteome</keyword>
<organism evidence="1 2">
    <name type="scientific">Panagrolaimus davidi</name>
    <dbReference type="NCBI Taxonomy" id="227884"/>
    <lineage>
        <taxon>Eukaryota</taxon>
        <taxon>Metazoa</taxon>
        <taxon>Ecdysozoa</taxon>
        <taxon>Nematoda</taxon>
        <taxon>Chromadorea</taxon>
        <taxon>Rhabditida</taxon>
        <taxon>Tylenchina</taxon>
        <taxon>Panagrolaimomorpha</taxon>
        <taxon>Panagrolaimoidea</taxon>
        <taxon>Panagrolaimidae</taxon>
        <taxon>Panagrolaimus</taxon>
    </lineage>
</organism>
<dbReference type="Proteomes" id="UP000887578">
    <property type="component" value="Unplaced"/>
</dbReference>
<accession>A0A914QNV6</accession>
<evidence type="ECO:0000313" key="1">
    <source>
        <dbReference type="Proteomes" id="UP000887578"/>
    </source>
</evidence>
<dbReference type="WBParaSite" id="PDA_v2.g5470.t1">
    <property type="protein sequence ID" value="PDA_v2.g5470.t1"/>
    <property type="gene ID" value="PDA_v2.g5470"/>
</dbReference>